<organism evidence="2 3">
    <name type="scientific">Parthenolecanium corni</name>
    <dbReference type="NCBI Taxonomy" id="536013"/>
    <lineage>
        <taxon>Eukaryota</taxon>
        <taxon>Metazoa</taxon>
        <taxon>Ecdysozoa</taxon>
        <taxon>Arthropoda</taxon>
        <taxon>Hexapoda</taxon>
        <taxon>Insecta</taxon>
        <taxon>Pterygota</taxon>
        <taxon>Neoptera</taxon>
        <taxon>Paraneoptera</taxon>
        <taxon>Hemiptera</taxon>
        <taxon>Sternorrhyncha</taxon>
        <taxon>Coccoidea</taxon>
        <taxon>Coccidae</taxon>
        <taxon>Parthenolecanium</taxon>
    </lineage>
</organism>
<dbReference type="AlphaFoldDB" id="A0AAN9TXV0"/>
<proteinExistence type="predicted"/>
<sequence length="143" mass="16094">MILHQFCRLSSSSKYVLSHQHKCITHSHADSDENENRILKERCGVSSINRVLRNLAARKETDQLPCSLTSPTDMVYDKLKLLNNQTSPWSRPNPWYPTAGSTSPFPSLHPNSASPSHGSSTCTSLPDIMDKKGRKRFVIFVIN</sequence>
<evidence type="ECO:0000256" key="1">
    <source>
        <dbReference type="SAM" id="MobiDB-lite"/>
    </source>
</evidence>
<dbReference type="Proteomes" id="UP001367676">
    <property type="component" value="Unassembled WGS sequence"/>
</dbReference>
<evidence type="ECO:0000313" key="3">
    <source>
        <dbReference type="Proteomes" id="UP001367676"/>
    </source>
</evidence>
<reference evidence="2 3" key="1">
    <citation type="submission" date="2024-03" db="EMBL/GenBank/DDBJ databases">
        <title>Adaptation during the transition from Ophiocordyceps entomopathogen to insect associate is accompanied by gene loss and intensified selection.</title>
        <authorList>
            <person name="Ward C.M."/>
            <person name="Onetto C.A."/>
            <person name="Borneman A.R."/>
        </authorList>
    </citation>
    <scope>NUCLEOTIDE SEQUENCE [LARGE SCALE GENOMIC DNA]</scope>
    <source>
        <strain evidence="2">AWRI1</strain>
        <tissue evidence="2">Single Adult Female</tissue>
    </source>
</reference>
<feature type="region of interest" description="Disordered" evidence="1">
    <location>
        <begin position="100"/>
        <end position="126"/>
    </location>
</feature>
<keyword evidence="3" id="KW-1185">Reference proteome</keyword>
<protein>
    <submittedName>
        <fullName evidence="2">Uncharacterized protein</fullName>
    </submittedName>
</protein>
<feature type="compositionally biased region" description="Polar residues" evidence="1">
    <location>
        <begin position="100"/>
        <end position="124"/>
    </location>
</feature>
<comment type="caution">
    <text evidence="2">The sequence shown here is derived from an EMBL/GenBank/DDBJ whole genome shotgun (WGS) entry which is preliminary data.</text>
</comment>
<evidence type="ECO:0000313" key="2">
    <source>
        <dbReference type="EMBL" id="KAK7598260.1"/>
    </source>
</evidence>
<gene>
    <name evidence="2" type="ORF">V9T40_006495</name>
</gene>
<dbReference type="EMBL" id="JBBCAQ010000014">
    <property type="protein sequence ID" value="KAK7598260.1"/>
    <property type="molecule type" value="Genomic_DNA"/>
</dbReference>
<accession>A0AAN9TXV0</accession>
<name>A0AAN9TXV0_9HEMI</name>